<evidence type="ECO:0000313" key="2">
    <source>
        <dbReference type="Proteomes" id="UP000002695"/>
    </source>
</evidence>
<protein>
    <submittedName>
        <fullName evidence="1">Cytoplasmic protein</fullName>
    </submittedName>
</protein>
<sequence length="57" mass="6943">METCVLMQLKNCIKCSIAHILRYKRQKCSNFKQESINFRHFTDRLTRIRRGISTLRR</sequence>
<dbReference type="Proteomes" id="UP000002695">
    <property type="component" value="Chromosome"/>
</dbReference>
<dbReference type="EMBL" id="CP001363">
    <property type="protein sequence ID" value="ACY91327.1"/>
    <property type="molecule type" value="Genomic_DNA"/>
</dbReference>
<dbReference type="AlphaFoldDB" id="A0A0F6B9X5"/>
<dbReference type="HOGENOM" id="CLU_2994052_0_0_6"/>
<dbReference type="PATRIC" id="fig|588858.6.peg.4512"/>
<evidence type="ECO:0000313" key="1">
    <source>
        <dbReference type="EMBL" id="ACY91327.1"/>
    </source>
</evidence>
<dbReference type="BioCyc" id="SENT588858:STM14_RS21760-MONOMER"/>
<accession>A0A0F6B9X5</accession>
<name>A0A0F6B9X5_SALT1</name>
<gene>
    <name evidence="1" type="ordered locus">STM14_4977</name>
</gene>
<proteinExistence type="predicted"/>
<dbReference type="RefSeq" id="WP_001541267.1">
    <property type="nucleotide sequence ID" value="NC_016856.1"/>
</dbReference>
<keyword evidence="2" id="KW-1185">Reference proteome</keyword>
<reference evidence="1 2" key="1">
    <citation type="journal article" date="2010" name="J. Bacteriol.">
        <title>Short-term signatures of evolutionary change in the Salmonella enterica serovar typhimurium 14028 genome.</title>
        <authorList>
            <person name="Jarvik T."/>
            <person name="Smillie C."/>
            <person name="Groisman E.A."/>
            <person name="Ochman H."/>
        </authorList>
    </citation>
    <scope>NUCLEOTIDE SEQUENCE [LARGE SCALE GENOMIC DNA]</scope>
    <source>
        <strain evidence="2">14028s / SGSC 2262</strain>
    </source>
</reference>
<organism evidence="1 2">
    <name type="scientific">Salmonella typhimurium (strain 14028s / SGSC 2262)</name>
    <dbReference type="NCBI Taxonomy" id="588858"/>
    <lineage>
        <taxon>Bacteria</taxon>
        <taxon>Pseudomonadati</taxon>
        <taxon>Pseudomonadota</taxon>
        <taxon>Gammaproteobacteria</taxon>
        <taxon>Enterobacterales</taxon>
        <taxon>Enterobacteriaceae</taxon>
        <taxon>Salmonella</taxon>
    </lineage>
</organism>
<dbReference type="KEGG" id="seo:STM14_4977"/>